<feature type="region of interest" description="Disordered" evidence="6">
    <location>
        <begin position="135"/>
        <end position="158"/>
    </location>
</feature>
<dbReference type="CDD" id="cd12721">
    <property type="entry name" value="RRM_Nup53p_fungi"/>
    <property type="match status" value="1"/>
</dbReference>
<feature type="compositionally biased region" description="Low complexity" evidence="6">
    <location>
        <begin position="107"/>
        <end position="121"/>
    </location>
</feature>
<dbReference type="PANTHER" id="PTHR21527">
    <property type="entry name" value="NUCLEOPORIN NUP35"/>
    <property type="match status" value="1"/>
</dbReference>
<keyword evidence="5" id="KW-0653">Protein transport</keyword>
<feature type="compositionally biased region" description="Polar residues" evidence="6">
    <location>
        <begin position="135"/>
        <end position="147"/>
    </location>
</feature>
<keyword evidence="5" id="KW-0811">Translocation</keyword>
<feature type="region of interest" description="Disordered" evidence="6">
    <location>
        <begin position="389"/>
        <end position="424"/>
    </location>
</feature>
<dbReference type="InterPro" id="IPR007846">
    <property type="entry name" value="RRM_NUP35_dom"/>
</dbReference>
<dbReference type="EMBL" id="JAGSYN010000044">
    <property type="protein sequence ID" value="KAG7665979.1"/>
    <property type="molecule type" value="Genomic_DNA"/>
</dbReference>
<accession>A0A8J5QSH4</accession>
<feature type="domain" description="RRM Nup35-type" evidence="7">
    <location>
        <begin position="264"/>
        <end position="373"/>
    </location>
</feature>
<comment type="caution">
    <text evidence="8">The sequence shown here is derived from an EMBL/GenBank/DDBJ whole genome shotgun (WGS) entry which is preliminary data.</text>
</comment>
<dbReference type="GO" id="GO:0044613">
    <property type="term" value="C:nuclear pore central transport channel"/>
    <property type="evidence" value="ECO:0007669"/>
    <property type="project" value="TreeGrafter"/>
</dbReference>
<keyword evidence="3 5" id="KW-0509">mRNA transport</keyword>
<dbReference type="Pfam" id="PF05172">
    <property type="entry name" value="RRM_Nup35"/>
    <property type="match status" value="1"/>
</dbReference>
<dbReference type="GO" id="GO:0044615">
    <property type="term" value="C:nuclear pore nuclear basket"/>
    <property type="evidence" value="ECO:0007669"/>
    <property type="project" value="TreeGrafter"/>
</dbReference>
<name>A0A8J5QSH4_9ASCO</name>
<dbReference type="OrthoDB" id="1733656at2759"/>
<dbReference type="GO" id="GO:0005543">
    <property type="term" value="F:phospholipid binding"/>
    <property type="evidence" value="ECO:0007669"/>
    <property type="project" value="TreeGrafter"/>
</dbReference>
<evidence type="ECO:0000256" key="2">
    <source>
        <dbReference type="ARBA" id="ARBA00022448"/>
    </source>
</evidence>
<organism evidence="8 9">
    <name type="scientific">[Candida] subhashii</name>
    <dbReference type="NCBI Taxonomy" id="561895"/>
    <lineage>
        <taxon>Eukaryota</taxon>
        <taxon>Fungi</taxon>
        <taxon>Dikarya</taxon>
        <taxon>Ascomycota</taxon>
        <taxon>Saccharomycotina</taxon>
        <taxon>Pichiomycetes</taxon>
        <taxon>Debaryomycetaceae</taxon>
        <taxon>Spathaspora</taxon>
    </lineage>
</organism>
<feature type="region of interest" description="Disordered" evidence="6">
    <location>
        <begin position="235"/>
        <end position="260"/>
    </location>
</feature>
<feature type="compositionally biased region" description="Basic and acidic residues" evidence="6">
    <location>
        <begin position="246"/>
        <end position="257"/>
    </location>
</feature>
<dbReference type="PROSITE" id="PS51472">
    <property type="entry name" value="RRM_NUP35"/>
    <property type="match status" value="1"/>
</dbReference>
<feature type="compositionally biased region" description="Polar residues" evidence="6">
    <location>
        <begin position="1"/>
        <end position="10"/>
    </location>
</feature>
<keyword evidence="2 5" id="KW-0813">Transport</keyword>
<feature type="region of interest" description="Disordered" evidence="6">
    <location>
        <begin position="1"/>
        <end position="121"/>
    </location>
</feature>
<dbReference type="RefSeq" id="XP_049266211.1">
    <property type="nucleotide sequence ID" value="XM_049408029.1"/>
</dbReference>
<reference evidence="8 9" key="1">
    <citation type="journal article" date="2021" name="DNA Res.">
        <title>Genome analysis of Candida subhashii reveals its hybrid nature and dual mitochondrial genome conformations.</title>
        <authorList>
            <person name="Mixao V."/>
            <person name="Hegedusova E."/>
            <person name="Saus E."/>
            <person name="Pryszcz L.P."/>
            <person name="Cillingova A."/>
            <person name="Nosek J."/>
            <person name="Gabaldon T."/>
        </authorList>
    </citation>
    <scope>NUCLEOTIDE SEQUENCE [LARGE SCALE GENOMIC DNA]</scope>
    <source>
        <strain evidence="8 9">CBS 10753</strain>
    </source>
</reference>
<dbReference type="Proteomes" id="UP000694255">
    <property type="component" value="Unassembled WGS sequence"/>
</dbReference>
<dbReference type="GO" id="GO:0017056">
    <property type="term" value="F:structural constituent of nuclear pore"/>
    <property type="evidence" value="ECO:0007669"/>
    <property type="project" value="TreeGrafter"/>
</dbReference>
<protein>
    <recommendedName>
        <fullName evidence="7">RRM Nup35-type domain-containing protein</fullName>
    </recommendedName>
</protein>
<evidence type="ECO:0000259" key="7">
    <source>
        <dbReference type="PROSITE" id="PS51472"/>
    </source>
</evidence>
<dbReference type="GeneID" id="73467209"/>
<dbReference type="GO" id="GO:0051028">
    <property type="term" value="P:mRNA transport"/>
    <property type="evidence" value="ECO:0007669"/>
    <property type="project" value="UniProtKB-UniRule"/>
</dbReference>
<evidence type="ECO:0000256" key="5">
    <source>
        <dbReference type="PROSITE-ProRule" id="PRU00804"/>
    </source>
</evidence>
<feature type="compositionally biased region" description="Low complexity" evidence="6">
    <location>
        <begin position="11"/>
        <end position="45"/>
    </location>
</feature>
<evidence type="ECO:0000313" key="8">
    <source>
        <dbReference type="EMBL" id="KAG7665979.1"/>
    </source>
</evidence>
<feature type="compositionally biased region" description="Polar residues" evidence="6">
    <location>
        <begin position="389"/>
        <end position="398"/>
    </location>
</feature>
<dbReference type="PANTHER" id="PTHR21527:SF6">
    <property type="entry name" value="NUCLEOPORIN NUP35"/>
    <property type="match status" value="1"/>
</dbReference>
<dbReference type="GO" id="GO:0006999">
    <property type="term" value="P:nuclear pore organization"/>
    <property type="evidence" value="ECO:0007669"/>
    <property type="project" value="TreeGrafter"/>
</dbReference>
<gene>
    <name evidence="8" type="ORF">J8A68_000408</name>
</gene>
<evidence type="ECO:0000256" key="3">
    <source>
        <dbReference type="ARBA" id="ARBA00022816"/>
    </source>
</evidence>
<proteinExistence type="predicted"/>
<feature type="compositionally biased region" description="Polar residues" evidence="6">
    <location>
        <begin position="46"/>
        <end position="73"/>
    </location>
</feature>
<evidence type="ECO:0000256" key="1">
    <source>
        <dbReference type="ARBA" id="ARBA00004123"/>
    </source>
</evidence>
<keyword evidence="9" id="KW-1185">Reference proteome</keyword>
<comment type="subcellular location">
    <subcellularLocation>
        <location evidence="1">Nucleus</location>
    </subcellularLocation>
</comment>
<sequence>MFGQSSSYILSQPTSSFTGGTTTAGQQSGGMFAQQPQQQLQSGSSTHSATSMIGASSSTTQPPAWFQNQTKRTIPNHLVPKRKPSFQIATAATSKSSNNKKGRSNRRLSISSNGSGGSISSSMLVSHDQFNIVSFGSQPQQGQQRRAMSQGGDRLNSISGGSLFDTSFDISKYDDTINESKDENELIQFGGADDVPPARSIYDLNDEILVSLNKPVQQIDSFINKDPKSFHNLFNRDQQESTTESEETKHAEQEKRRQSVNQLQYSESAILVFGYPESLSNQVIQYFSEFGDILEQFEQISSPGSASSSKSNSLLSINSRKNRKIVPIFSGTNWVKITYDNPASAIDALQQNGSVFNGILLGVVPYEKTALEKLKKRKLVKSEDIGGTNVSLMQSTPKKQQKENGEAPLAEAAPASNGNAATSAPASISYSTKLDIKEGSQFFLKPDGNELNNKKDDNNKNKEKLGVLGTLSKYIFGFHDL</sequence>
<keyword evidence="4 5" id="KW-0539">Nucleus</keyword>
<feature type="compositionally biased region" description="Low complexity" evidence="6">
    <location>
        <begin position="410"/>
        <end position="424"/>
    </location>
</feature>
<evidence type="ECO:0000256" key="4">
    <source>
        <dbReference type="ARBA" id="ARBA00023242"/>
    </source>
</evidence>
<keyword evidence="5" id="KW-0906">Nuclear pore complex</keyword>
<dbReference type="AlphaFoldDB" id="A0A8J5QSH4"/>
<dbReference type="GO" id="GO:0006607">
    <property type="term" value="P:NLS-bearing protein import into nucleus"/>
    <property type="evidence" value="ECO:0007669"/>
    <property type="project" value="TreeGrafter"/>
</dbReference>
<evidence type="ECO:0000256" key="6">
    <source>
        <dbReference type="SAM" id="MobiDB-lite"/>
    </source>
</evidence>
<evidence type="ECO:0000313" key="9">
    <source>
        <dbReference type="Proteomes" id="UP000694255"/>
    </source>
</evidence>